<comment type="similarity">
    <text evidence="1">Belongs to the NmrA-type oxidoreductase family.</text>
</comment>
<accession>A0A849C8S9</accession>
<evidence type="ECO:0000259" key="3">
    <source>
        <dbReference type="Pfam" id="PF05368"/>
    </source>
</evidence>
<protein>
    <submittedName>
        <fullName evidence="4">NmrA family NAD(P)-binding protein</fullName>
    </submittedName>
</protein>
<feature type="domain" description="NmrA-like" evidence="3">
    <location>
        <begin position="5"/>
        <end position="239"/>
    </location>
</feature>
<dbReference type="InterPro" id="IPR036291">
    <property type="entry name" value="NAD(P)-bd_dom_sf"/>
</dbReference>
<dbReference type="PANTHER" id="PTHR42748:SF7">
    <property type="entry name" value="NMRA LIKE REDOX SENSOR 1-RELATED"/>
    <property type="match status" value="1"/>
</dbReference>
<dbReference type="InterPro" id="IPR008030">
    <property type="entry name" value="NmrA-like"/>
</dbReference>
<dbReference type="Proteomes" id="UP000586827">
    <property type="component" value="Unassembled WGS sequence"/>
</dbReference>
<keyword evidence="5" id="KW-1185">Reference proteome</keyword>
<evidence type="ECO:0000313" key="5">
    <source>
        <dbReference type="Proteomes" id="UP000586827"/>
    </source>
</evidence>
<dbReference type="Gene3D" id="3.90.25.10">
    <property type="entry name" value="UDP-galactose 4-epimerase, domain 1"/>
    <property type="match status" value="1"/>
</dbReference>
<dbReference type="SUPFAM" id="SSF51735">
    <property type="entry name" value="NAD(P)-binding Rossmann-fold domains"/>
    <property type="match status" value="1"/>
</dbReference>
<keyword evidence="2" id="KW-0521">NADP</keyword>
<name>A0A849C8S9_9NOCA</name>
<dbReference type="RefSeq" id="WP_084521739.1">
    <property type="nucleotide sequence ID" value="NZ_JABELX010000008.1"/>
</dbReference>
<evidence type="ECO:0000256" key="1">
    <source>
        <dbReference type="ARBA" id="ARBA00006328"/>
    </source>
</evidence>
<dbReference type="PANTHER" id="PTHR42748">
    <property type="entry name" value="NITROGEN METABOLITE REPRESSION PROTEIN NMRA FAMILY MEMBER"/>
    <property type="match status" value="1"/>
</dbReference>
<dbReference type="Gene3D" id="3.40.50.720">
    <property type="entry name" value="NAD(P)-binding Rossmann-like Domain"/>
    <property type="match status" value="1"/>
</dbReference>
<sequence length="297" mass="31670">MSTGTELILITGATGKQGGATARRLLAAGTPVRALVRDPEAPAALELAAAGAELAVGDFDSPDTIDAAVAGVRAVMGVPPASYGPEGWDSDLEARRGEYLVEAARRAGIEQFVFTGIASFAQEGRWGAEGKRRIEDAVTASGMRWTVLRPVRFMENYLLRGLAVDGIRDGVHRHLFPADRPIQVIAVDDVAAFAQLAFADPDRFHGRTLELAGDARTMPDAARAISQATGIEVRFEEFTEGEAAAMGPEVVAVWRQSRAGAGWRADIPALREIHPALRTFDTWLAETGAAQLKALLT</sequence>
<reference evidence="4 5" key="1">
    <citation type="submission" date="2020-05" db="EMBL/GenBank/DDBJ databases">
        <title>MicrobeNet Type strains.</title>
        <authorList>
            <person name="Nicholson A.C."/>
        </authorList>
    </citation>
    <scope>NUCLEOTIDE SEQUENCE [LARGE SCALE GENOMIC DNA]</scope>
    <source>
        <strain evidence="4 5">JCM 3224</strain>
    </source>
</reference>
<organism evidence="4 5">
    <name type="scientific">Nocardia uniformis</name>
    <dbReference type="NCBI Taxonomy" id="53432"/>
    <lineage>
        <taxon>Bacteria</taxon>
        <taxon>Bacillati</taxon>
        <taxon>Actinomycetota</taxon>
        <taxon>Actinomycetes</taxon>
        <taxon>Mycobacteriales</taxon>
        <taxon>Nocardiaceae</taxon>
        <taxon>Nocardia</taxon>
    </lineage>
</organism>
<evidence type="ECO:0000313" key="4">
    <source>
        <dbReference type="EMBL" id="NNH72695.1"/>
    </source>
</evidence>
<dbReference type="Pfam" id="PF05368">
    <property type="entry name" value="NmrA"/>
    <property type="match status" value="1"/>
</dbReference>
<gene>
    <name evidence="4" type="ORF">HLB23_23000</name>
</gene>
<dbReference type="EMBL" id="JABELX010000008">
    <property type="protein sequence ID" value="NNH72695.1"/>
    <property type="molecule type" value="Genomic_DNA"/>
</dbReference>
<comment type="caution">
    <text evidence="4">The sequence shown here is derived from an EMBL/GenBank/DDBJ whole genome shotgun (WGS) entry which is preliminary data.</text>
</comment>
<dbReference type="AlphaFoldDB" id="A0A849C8S9"/>
<proteinExistence type="inferred from homology"/>
<dbReference type="InterPro" id="IPR051164">
    <property type="entry name" value="NmrA-like_oxidored"/>
</dbReference>
<evidence type="ECO:0000256" key="2">
    <source>
        <dbReference type="ARBA" id="ARBA00022857"/>
    </source>
</evidence>